<keyword evidence="2" id="KW-1185">Reference proteome</keyword>
<protein>
    <submittedName>
        <fullName evidence="1">Uncharacterized protein</fullName>
    </submittedName>
</protein>
<name>A0ACC1TB66_9APHY</name>
<reference evidence="1" key="1">
    <citation type="submission" date="2022-07" db="EMBL/GenBank/DDBJ databases">
        <title>Genome Sequence of Phlebia brevispora.</title>
        <authorList>
            <person name="Buettner E."/>
        </authorList>
    </citation>
    <scope>NUCLEOTIDE SEQUENCE</scope>
    <source>
        <strain evidence="1">MPL23</strain>
    </source>
</reference>
<dbReference type="Proteomes" id="UP001148662">
    <property type="component" value="Unassembled WGS sequence"/>
</dbReference>
<gene>
    <name evidence="1" type="ORF">NM688_g1648</name>
</gene>
<proteinExistence type="predicted"/>
<dbReference type="EMBL" id="JANHOG010000183">
    <property type="protein sequence ID" value="KAJ3557116.1"/>
    <property type="molecule type" value="Genomic_DNA"/>
</dbReference>
<sequence>MESTDQSATSQTQYPTAYSNPYAEQPSTFNPDTYNATAFMQPGVAAAAAYSSSTPYPRENTVQFTQPSPPPQINAPERSYTLGGGGYGANTVPVLHESQQQDTTGHYLGVSGESHLPSPYSPLTTPTSSDITATSQVSSPVDMSGPSSGMRPLSPEQPMYEDSPPMYDDATAQPPGEWNTKQPR</sequence>
<evidence type="ECO:0000313" key="1">
    <source>
        <dbReference type="EMBL" id="KAJ3557116.1"/>
    </source>
</evidence>
<accession>A0ACC1TB66</accession>
<evidence type="ECO:0000313" key="2">
    <source>
        <dbReference type="Proteomes" id="UP001148662"/>
    </source>
</evidence>
<comment type="caution">
    <text evidence="1">The sequence shown here is derived from an EMBL/GenBank/DDBJ whole genome shotgun (WGS) entry which is preliminary data.</text>
</comment>
<organism evidence="1 2">
    <name type="scientific">Phlebia brevispora</name>
    <dbReference type="NCBI Taxonomy" id="194682"/>
    <lineage>
        <taxon>Eukaryota</taxon>
        <taxon>Fungi</taxon>
        <taxon>Dikarya</taxon>
        <taxon>Basidiomycota</taxon>
        <taxon>Agaricomycotina</taxon>
        <taxon>Agaricomycetes</taxon>
        <taxon>Polyporales</taxon>
        <taxon>Meruliaceae</taxon>
        <taxon>Phlebia</taxon>
    </lineage>
</organism>